<organism evidence="3 4">
    <name type="scientific">Tritrichomonas musculus</name>
    <dbReference type="NCBI Taxonomy" id="1915356"/>
    <lineage>
        <taxon>Eukaryota</taxon>
        <taxon>Metamonada</taxon>
        <taxon>Parabasalia</taxon>
        <taxon>Tritrichomonadida</taxon>
        <taxon>Tritrichomonadidae</taxon>
        <taxon>Tritrichomonas</taxon>
    </lineage>
</organism>
<name>A0ABR2H625_9EUKA</name>
<dbReference type="SUPFAM" id="SSF50985">
    <property type="entry name" value="RCC1/BLIP-II"/>
    <property type="match status" value="1"/>
</dbReference>
<gene>
    <name evidence="3" type="ORF">M9Y10_027721</name>
</gene>
<accession>A0ABR2H625</accession>
<dbReference type="SMART" id="SM00220">
    <property type="entry name" value="S_TKc"/>
    <property type="match status" value="1"/>
</dbReference>
<evidence type="ECO:0000313" key="3">
    <source>
        <dbReference type="EMBL" id="KAK8840890.1"/>
    </source>
</evidence>
<evidence type="ECO:0000259" key="2">
    <source>
        <dbReference type="PROSITE" id="PS50011"/>
    </source>
</evidence>
<dbReference type="InterPro" id="IPR008271">
    <property type="entry name" value="Ser/Thr_kinase_AS"/>
</dbReference>
<evidence type="ECO:0000313" key="4">
    <source>
        <dbReference type="Proteomes" id="UP001470230"/>
    </source>
</evidence>
<dbReference type="InterPro" id="IPR000719">
    <property type="entry name" value="Prot_kinase_dom"/>
</dbReference>
<dbReference type="Pfam" id="PF00069">
    <property type="entry name" value="Pkinase"/>
    <property type="match status" value="1"/>
</dbReference>
<keyword evidence="1" id="KW-0175">Coiled coil</keyword>
<dbReference type="PROSITE" id="PS00626">
    <property type="entry name" value="RCC1_2"/>
    <property type="match status" value="1"/>
</dbReference>
<feature type="coiled-coil region" evidence="1">
    <location>
        <begin position="329"/>
        <end position="363"/>
    </location>
</feature>
<dbReference type="InterPro" id="IPR050167">
    <property type="entry name" value="Ser_Thr_protein_kinase"/>
</dbReference>
<sequence>MIIVVNPNSLLSYSICNECSVYVTRNGSLLAIGCNYDGNISNLLPSTVNNLTNFSIKDSNGRNLSPISAACFYGGTVYLVSNNYTPQLYISANTINNGKLTLLNIGNFHPVYLYSGHFAAAAIGINGDILNIYYSSLIASPNEPLSTSKLPDGEKAVSIVCDTSYFYALSSNGRLFCGFPSDNIHPIEFKEIEELIDEKVTCLQLLRKALGLGKEIKYTNNFTEVSSLNKYKIIIASAGCNHSLFLTNDGKVLACGSNNNNQLLIHNSSIIQSYYPLETTITSGAKFCIADDYFSVVFINADIPSNSPNKTNGKIVSKKSNNFLKDKKISQLKNENSQLIKEKEEIQKENQSLKEKIKLLESKSNNECSLSQIEEKSITILSINIIDSLKDKILIGKGGQSHVFRVIREQYLALKELEITESNNENVERLRRLIQEFDLINQLHHRNIIKTYGFCFGDKTHPPSILLEFCPRSLDKVVNQLNNKERITTIIEVCIAMKEIHSHNMIHRDLKPGNILYGDDEHVRISDFGIARLNDDENGLVDSKTIGVGTLKFMAPEILNEDPHYNEKVDVYSFGVVVFFILTNGQLPKISFADTVLGKMAEIPTNINTISKDLILRCWSIKPNDRPSFDEIIEYIKKNNFNIIDGIENEVPKIKEFVSL</sequence>
<dbReference type="PROSITE" id="PS50011">
    <property type="entry name" value="PROTEIN_KINASE_DOM"/>
    <property type="match status" value="1"/>
</dbReference>
<dbReference type="Proteomes" id="UP001470230">
    <property type="component" value="Unassembled WGS sequence"/>
</dbReference>
<keyword evidence="4" id="KW-1185">Reference proteome</keyword>
<feature type="domain" description="Protein kinase" evidence="2">
    <location>
        <begin position="389"/>
        <end position="642"/>
    </location>
</feature>
<dbReference type="PANTHER" id="PTHR23257">
    <property type="entry name" value="SERINE-THREONINE PROTEIN KINASE"/>
    <property type="match status" value="1"/>
</dbReference>
<dbReference type="EMBL" id="JAPFFF010000043">
    <property type="protein sequence ID" value="KAK8840890.1"/>
    <property type="molecule type" value="Genomic_DNA"/>
</dbReference>
<dbReference type="InterPro" id="IPR000408">
    <property type="entry name" value="Reg_chr_condens"/>
</dbReference>
<proteinExistence type="predicted"/>
<dbReference type="InterPro" id="IPR009091">
    <property type="entry name" value="RCC1/BLIP-II"/>
</dbReference>
<dbReference type="Pfam" id="PF13540">
    <property type="entry name" value="RCC1_2"/>
    <property type="match status" value="1"/>
</dbReference>
<dbReference type="Gene3D" id="1.10.510.10">
    <property type="entry name" value="Transferase(Phosphotransferase) domain 1"/>
    <property type="match status" value="1"/>
</dbReference>
<comment type="caution">
    <text evidence="3">The sequence shown here is derived from an EMBL/GenBank/DDBJ whole genome shotgun (WGS) entry which is preliminary data.</text>
</comment>
<evidence type="ECO:0000256" key="1">
    <source>
        <dbReference type="SAM" id="Coils"/>
    </source>
</evidence>
<dbReference type="InterPro" id="IPR011009">
    <property type="entry name" value="Kinase-like_dom_sf"/>
</dbReference>
<dbReference type="PROSITE" id="PS00108">
    <property type="entry name" value="PROTEIN_KINASE_ST"/>
    <property type="match status" value="1"/>
</dbReference>
<dbReference type="Gene3D" id="2.130.10.30">
    <property type="entry name" value="Regulator of chromosome condensation 1/beta-lactamase-inhibitor protein II"/>
    <property type="match status" value="2"/>
</dbReference>
<protein>
    <recommendedName>
        <fullName evidence="2">Protein kinase domain-containing protein</fullName>
    </recommendedName>
</protein>
<reference evidence="3 4" key="1">
    <citation type="submission" date="2024-04" db="EMBL/GenBank/DDBJ databases">
        <title>Tritrichomonas musculus Genome.</title>
        <authorList>
            <person name="Alves-Ferreira E."/>
            <person name="Grigg M."/>
            <person name="Lorenzi H."/>
            <person name="Galac M."/>
        </authorList>
    </citation>
    <scope>NUCLEOTIDE SEQUENCE [LARGE SCALE GENOMIC DNA]</scope>
    <source>
        <strain evidence="3 4">EAF2021</strain>
    </source>
</reference>
<dbReference type="SUPFAM" id="SSF56112">
    <property type="entry name" value="Protein kinase-like (PK-like)"/>
    <property type="match status" value="1"/>
</dbReference>